<comment type="similarity">
    <text evidence="2">Belongs to the kiwellin family.</text>
</comment>
<dbReference type="InterPro" id="IPR036908">
    <property type="entry name" value="RlpA-like_sf"/>
</dbReference>
<evidence type="ECO:0000256" key="2">
    <source>
        <dbReference type="ARBA" id="ARBA00005592"/>
    </source>
</evidence>
<comment type="subcellular location">
    <subcellularLocation>
        <location evidence="1">Secreted</location>
    </subcellularLocation>
</comment>
<dbReference type="Proteomes" id="UP001341840">
    <property type="component" value="Unassembled WGS sequence"/>
</dbReference>
<feature type="chain" id="PRO_5046708927" evidence="6">
    <location>
        <begin position="20"/>
        <end position="149"/>
    </location>
</feature>
<dbReference type="InterPro" id="IPR039271">
    <property type="entry name" value="Kiwellin-like"/>
</dbReference>
<reference evidence="7 8" key="1">
    <citation type="journal article" date="2023" name="Plants (Basel)">
        <title>Bridging the Gap: Combining Genomics and Transcriptomics Approaches to Understand Stylosanthes scabra, an Orphan Legume from the Brazilian Caatinga.</title>
        <authorList>
            <person name="Ferreira-Neto J.R.C."/>
            <person name="da Silva M.D."/>
            <person name="Binneck E."/>
            <person name="de Melo N.F."/>
            <person name="da Silva R.H."/>
            <person name="de Melo A.L.T.M."/>
            <person name="Pandolfi V."/>
            <person name="Bustamante F.O."/>
            <person name="Brasileiro-Vidal A.C."/>
            <person name="Benko-Iseppon A.M."/>
        </authorList>
    </citation>
    <scope>NUCLEOTIDE SEQUENCE [LARGE SCALE GENOMIC DNA]</scope>
    <source>
        <tissue evidence="7">Leaves</tissue>
    </source>
</reference>
<evidence type="ECO:0000256" key="1">
    <source>
        <dbReference type="ARBA" id="ARBA00004613"/>
    </source>
</evidence>
<keyword evidence="8" id="KW-1185">Reference proteome</keyword>
<dbReference type="EMBL" id="JASCZI010120888">
    <property type="protein sequence ID" value="MED6156996.1"/>
    <property type="molecule type" value="Genomic_DNA"/>
</dbReference>
<evidence type="ECO:0000256" key="3">
    <source>
        <dbReference type="ARBA" id="ARBA00022525"/>
    </source>
</evidence>
<dbReference type="CDD" id="cd22270">
    <property type="entry name" value="DPBB_kiwellin-like"/>
    <property type="match status" value="1"/>
</dbReference>
<feature type="signal peptide" evidence="6">
    <location>
        <begin position="1"/>
        <end position="19"/>
    </location>
</feature>
<dbReference type="SUPFAM" id="SSF50685">
    <property type="entry name" value="Barwin-like endoglucanases"/>
    <property type="match status" value="1"/>
</dbReference>
<evidence type="ECO:0000256" key="6">
    <source>
        <dbReference type="SAM" id="SignalP"/>
    </source>
</evidence>
<dbReference type="PANTHER" id="PTHR33191:SF9">
    <property type="entry name" value="RIPENING-RELATED PROTEIN 2-RELATED"/>
    <property type="match status" value="1"/>
</dbReference>
<proteinExistence type="inferred from homology"/>
<keyword evidence="4 6" id="KW-0732">Signal</keyword>
<name>A0ABU6U773_9FABA</name>
<dbReference type="Pfam" id="PF24300">
    <property type="entry name" value="KWL1"/>
    <property type="match status" value="1"/>
</dbReference>
<comment type="caution">
    <text evidence="7">The sequence shown here is derived from an EMBL/GenBank/DDBJ whole genome shotgun (WGS) entry which is preliminary data.</text>
</comment>
<dbReference type="Gene3D" id="2.40.40.10">
    <property type="entry name" value="RlpA-like domain"/>
    <property type="match status" value="1"/>
</dbReference>
<evidence type="ECO:0000256" key="5">
    <source>
        <dbReference type="SAM" id="MobiDB-lite"/>
    </source>
</evidence>
<feature type="region of interest" description="Disordered" evidence="5">
    <location>
        <begin position="31"/>
        <end position="53"/>
    </location>
</feature>
<dbReference type="PANTHER" id="PTHR33191">
    <property type="entry name" value="RIPENING-RELATED PROTEIN 2-RELATED"/>
    <property type="match status" value="1"/>
</dbReference>
<feature type="compositionally biased region" description="Polar residues" evidence="5">
    <location>
        <begin position="41"/>
        <end position="50"/>
    </location>
</feature>
<organism evidence="7 8">
    <name type="scientific">Stylosanthes scabra</name>
    <dbReference type="NCBI Taxonomy" id="79078"/>
    <lineage>
        <taxon>Eukaryota</taxon>
        <taxon>Viridiplantae</taxon>
        <taxon>Streptophyta</taxon>
        <taxon>Embryophyta</taxon>
        <taxon>Tracheophyta</taxon>
        <taxon>Spermatophyta</taxon>
        <taxon>Magnoliopsida</taxon>
        <taxon>eudicotyledons</taxon>
        <taxon>Gunneridae</taxon>
        <taxon>Pentapetalae</taxon>
        <taxon>rosids</taxon>
        <taxon>fabids</taxon>
        <taxon>Fabales</taxon>
        <taxon>Fabaceae</taxon>
        <taxon>Papilionoideae</taxon>
        <taxon>50 kb inversion clade</taxon>
        <taxon>dalbergioids sensu lato</taxon>
        <taxon>Dalbergieae</taxon>
        <taxon>Pterocarpus clade</taxon>
        <taxon>Stylosanthes</taxon>
    </lineage>
</organism>
<protein>
    <submittedName>
        <fullName evidence="7">Uncharacterized protein</fullName>
    </submittedName>
</protein>
<evidence type="ECO:0000313" key="8">
    <source>
        <dbReference type="Proteomes" id="UP001341840"/>
    </source>
</evidence>
<accession>A0ABU6U773</accession>
<evidence type="ECO:0000256" key="4">
    <source>
        <dbReference type="ARBA" id="ARBA00022729"/>
    </source>
</evidence>
<sequence>MANLVQMVALFFCLLNAITILPYLTDASSQSNGAHSPPFNPSGTHATLTLNGFGRGGDGGDPSECDGKFHPLPERVVALSTGWYDNGARCGKTIRIRAKNGKTTLAKVVDECDTARGCSGNIVDASKTVWSDLGLNTDDGAEPVIWSMP</sequence>
<evidence type="ECO:0000313" key="7">
    <source>
        <dbReference type="EMBL" id="MED6156996.1"/>
    </source>
</evidence>
<keyword evidence="3" id="KW-0964">Secreted</keyword>
<gene>
    <name evidence="7" type="ORF">PIB30_019294</name>
</gene>